<keyword evidence="13" id="KW-0966">Cell projection</keyword>
<dbReference type="GO" id="GO:0051959">
    <property type="term" value="F:dynein light intermediate chain binding"/>
    <property type="evidence" value="ECO:0007669"/>
    <property type="project" value="InterPro"/>
</dbReference>
<evidence type="ECO:0000256" key="3">
    <source>
        <dbReference type="ARBA" id="ARBA00008887"/>
    </source>
</evidence>
<dbReference type="PANTHER" id="PTHR45703:SF36">
    <property type="entry name" value="DYNEIN HEAVY CHAIN, CYTOPLASMIC"/>
    <property type="match status" value="1"/>
</dbReference>
<keyword evidence="16" id="KW-1185">Reference proteome</keyword>
<dbReference type="InParanoid" id="A7S282"/>
<evidence type="ECO:0000256" key="7">
    <source>
        <dbReference type="ARBA" id="ARBA00022741"/>
    </source>
</evidence>
<keyword evidence="6" id="KW-0677">Repeat</keyword>
<dbReference type="AlphaFoldDB" id="A7S282"/>
<protein>
    <recommendedName>
        <fullName evidence="14">Dynein heavy chain linker domain-containing protein</fullName>
    </recommendedName>
</protein>
<dbReference type="InterPro" id="IPR026983">
    <property type="entry name" value="DHC"/>
</dbReference>
<evidence type="ECO:0000256" key="6">
    <source>
        <dbReference type="ARBA" id="ARBA00022737"/>
    </source>
</evidence>
<evidence type="ECO:0000313" key="15">
    <source>
        <dbReference type="EMBL" id="EDO42191.1"/>
    </source>
</evidence>
<dbReference type="GO" id="GO:0005524">
    <property type="term" value="F:ATP binding"/>
    <property type="evidence" value="ECO:0007669"/>
    <property type="project" value="UniProtKB-KW"/>
</dbReference>
<dbReference type="EMBL" id="DS469567">
    <property type="protein sequence ID" value="EDO42191.1"/>
    <property type="molecule type" value="Genomic_DNA"/>
</dbReference>
<keyword evidence="9" id="KW-0243">Dynein</keyword>
<evidence type="ECO:0000259" key="14">
    <source>
        <dbReference type="Pfam" id="PF08393"/>
    </source>
</evidence>
<evidence type="ECO:0000256" key="13">
    <source>
        <dbReference type="ARBA" id="ARBA00023273"/>
    </source>
</evidence>
<dbReference type="GO" id="GO:0042995">
    <property type="term" value="C:cell projection"/>
    <property type="evidence" value="ECO:0007669"/>
    <property type="project" value="UniProtKB-SubCell"/>
</dbReference>
<keyword evidence="8" id="KW-0067">ATP-binding</keyword>
<dbReference type="STRING" id="45351.A7S282"/>
<keyword evidence="12" id="KW-0206">Cytoskeleton</keyword>
<keyword evidence="5" id="KW-0493">Microtubule</keyword>
<dbReference type="PhylomeDB" id="A7S282"/>
<dbReference type="Gene3D" id="1.10.287.2620">
    <property type="match status" value="1"/>
</dbReference>
<dbReference type="GO" id="GO:0045505">
    <property type="term" value="F:dynein intermediate chain binding"/>
    <property type="evidence" value="ECO:0007669"/>
    <property type="project" value="InterPro"/>
</dbReference>
<dbReference type="OMA" id="IQFMISE"/>
<keyword evidence="4" id="KW-0963">Cytoplasm</keyword>
<keyword evidence="7" id="KW-0547">Nucleotide-binding</keyword>
<name>A7S282_NEMVE</name>
<proteinExistence type="inferred from homology"/>
<accession>A7S282</accession>
<reference evidence="15 16" key="1">
    <citation type="journal article" date="2007" name="Science">
        <title>Sea anemone genome reveals ancestral eumetazoan gene repertoire and genomic organization.</title>
        <authorList>
            <person name="Putnam N.H."/>
            <person name="Srivastava M."/>
            <person name="Hellsten U."/>
            <person name="Dirks B."/>
            <person name="Chapman J."/>
            <person name="Salamov A."/>
            <person name="Terry A."/>
            <person name="Shapiro H."/>
            <person name="Lindquist E."/>
            <person name="Kapitonov V.V."/>
            <person name="Jurka J."/>
            <person name="Genikhovich G."/>
            <person name="Grigoriev I.V."/>
            <person name="Lucas S.M."/>
            <person name="Steele R.E."/>
            <person name="Finnerty J.R."/>
            <person name="Technau U."/>
            <person name="Martindale M.Q."/>
            <person name="Rokhsar D.S."/>
        </authorList>
    </citation>
    <scope>NUCLEOTIDE SEQUENCE [LARGE SCALE GENOMIC DNA]</scope>
    <source>
        <strain evidence="16">CH2 X CH6</strain>
    </source>
</reference>
<evidence type="ECO:0000313" key="16">
    <source>
        <dbReference type="Proteomes" id="UP000001593"/>
    </source>
</evidence>
<evidence type="ECO:0000256" key="9">
    <source>
        <dbReference type="ARBA" id="ARBA00023017"/>
    </source>
</evidence>
<feature type="non-terminal residue" evidence="15">
    <location>
        <position position="1"/>
    </location>
</feature>
<evidence type="ECO:0000256" key="12">
    <source>
        <dbReference type="ARBA" id="ARBA00023212"/>
    </source>
</evidence>
<dbReference type="GO" id="GO:0030286">
    <property type="term" value="C:dynein complex"/>
    <property type="evidence" value="ECO:0007669"/>
    <property type="project" value="UniProtKB-KW"/>
</dbReference>
<dbReference type="Pfam" id="PF08393">
    <property type="entry name" value="DHC_N2"/>
    <property type="match status" value="1"/>
</dbReference>
<evidence type="ECO:0000256" key="5">
    <source>
        <dbReference type="ARBA" id="ARBA00022701"/>
    </source>
</evidence>
<comment type="similarity">
    <text evidence="3">Belongs to the dynein heavy chain family.</text>
</comment>
<dbReference type="FunFam" id="3.20.180.20:FF:000003">
    <property type="entry name" value="Dynein heavy chain 12, axonemal"/>
    <property type="match status" value="1"/>
</dbReference>
<comment type="subcellular location">
    <subcellularLocation>
        <location evidence="2">Cell projection</location>
    </subcellularLocation>
    <subcellularLocation>
        <location evidence="1">Cytoplasm</location>
        <location evidence="1">Cytoskeleton</location>
    </subcellularLocation>
</comment>
<evidence type="ECO:0000256" key="8">
    <source>
        <dbReference type="ARBA" id="ARBA00022840"/>
    </source>
</evidence>
<evidence type="ECO:0000256" key="4">
    <source>
        <dbReference type="ARBA" id="ARBA00022490"/>
    </source>
</evidence>
<dbReference type="FunFam" id="1.10.287.2620:FF:000001">
    <property type="entry name" value="Cytoplasmic dynein heavy chain 1"/>
    <property type="match status" value="1"/>
</dbReference>
<keyword evidence="11" id="KW-0505">Motor protein</keyword>
<dbReference type="Gene3D" id="3.20.180.20">
    <property type="entry name" value="Dynein heavy chain, N-terminal domain 2"/>
    <property type="match status" value="1"/>
</dbReference>
<dbReference type="InterPro" id="IPR013602">
    <property type="entry name" value="Dynein_heavy_linker"/>
</dbReference>
<dbReference type="InterPro" id="IPR042228">
    <property type="entry name" value="Dynein_linker_3"/>
</dbReference>
<dbReference type="Gene3D" id="1.20.140.100">
    <property type="entry name" value="Dynein heavy chain, N-terminal domain 2"/>
    <property type="match status" value="1"/>
</dbReference>
<evidence type="ECO:0000256" key="1">
    <source>
        <dbReference type="ARBA" id="ARBA00004245"/>
    </source>
</evidence>
<evidence type="ECO:0000256" key="2">
    <source>
        <dbReference type="ARBA" id="ARBA00004316"/>
    </source>
</evidence>
<dbReference type="eggNOG" id="KOG3595">
    <property type="taxonomic scope" value="Eukaryota"/>
</dbReference>
<gene>
    <name evidence="15" type="ORF">NEMVEDRAFT_v1g101522</name>
</gene>
<dbReference type="InterPro" id="IPR042222">
    <property type="entry name" value="Dynein_2_N"/>
</dbReference>
<feature type="domain" description="Dynein heavy chain linker" evidence="14">
    <location>
        <begin position="384"/>
        <end position="780"/>
    </location>
</feature>
<sequence>EFENGLLNVIYGFELAAASFKSLVRDKELAVYTTPPGSDVVFALSRDVEEEEKAQKVPWPDTELLFGEDADYQSDVSHTIQLVKDEADSVLNYAKKFRRFCKMVDRSRGVNVDGSLKEREWNTEEFYAVLNLHTEQVLEMNDMVLVKRVGLFSVETDGFQQASLPFPQQVLSAVGRHLPVIAARRNDALLTVIKHASRKLDKTPESVEDFVEHLVFLARMASDITSLEREYVIVTRLYSIARNFDLPIPPEELALYQMLMPSFQHLKSTILYCEAKRDENIQRFTRELEELISNVRRELVVIKNKVRSPILLEADNIPQVTIETLKFLSEELEAITTKAKSYASYQERFCNSMSATFQKKALVEGKMVSSQGSAQAVSLQTEVTEVDKDLALRRLLWEATQEWQGLVEQWEATPFDLLSTENVQKDVTRFIQTVYLLEKGLPPNRVVPRLKQRVTSFKLGMPVITSLRNPALRTRHWEAVQDVIGTRLVRDKYFTLGNLLQLNVFQHKEKISEISSQASNEATLELMLQKVMDFWNYTDFNLKAHSSRDIAVIAGADDIITALEESQVTLANIRGSRFVTPIKALVEEWDRKLHLFSRTLDEWLMCQRNWLYLETIFTAADIQRQLPNEARLFAQVDKSWRDIMRRTIDKPNAVKAATAAGVLEVLQASNFHLEKIHRCLEDYLETKRLVFSRFYFLSNEDLLDILANNKNPNAVQPHLRKCFDNIHQLEIVRQAHSPPQIQFMISEEGETVNLPKTLRARGNVESWLLNVENAMYETVKL</sequence>
<dbReference type="Proteomes" id="UP000001593">
    <property type="component" value="Unassembled WGS sequence"/>
</dbReference>
<evidence type="ECO:0000256" key="10">
    <source>
        <dbReference type="ARBA" id="ARBA00023054"/>
    </source>
</evidence>
<dbReference type="PANTHER" id="PTHR45703">
    <property type="entry name" value="DYNEIN HEAVY CHAIN"/>
    <property type="match status" value="1"/>
</dbReference>
<organism evidence="15 16">
    <name type="scientific">Nematostella vectensis</name>
    <name type="common">Starlet sea anemone</name>
    <dbReference type="NCBI Taxonomy" id="45351"/>
    <lineage>
        <taxon>Eukaryota</taxon>
        <taxon>Metazoa</taxon>
        <taxon>Cnidaria</taxon>
        <taxon>Anthozoa</taxon>
        <taxon>Hexacorallia</taxon>
        <taxon>Actiniaria</taxon>
        <taxon>Edwardsiidae</taxon>
        <taxon>Nematostella</taxon>
    </lineage>
</organism>
<evidence type="ECO:0000256" key="11">
    <source>
        <dbReference type="ARBA" id="ARBA00023175"/>
    </source>
</evidence>
<dbReference type="HOGENOM" id="CLU_358872_0_0_1"/>
<dbReference type="GO" id="GO:0007018">
    <property type="term" value="P:microtubule-based movement"/>
    <property type="evidence" value="ECO:0007669"/>
    <property type="project" value="InterPro"/>
</dbReference>
<dbReference type="FunFam" id="1.20.140.100:FF:000004">
    <property type="entry name" value="Dynein axonemal heavy chain 6"/>
    <property type="match status" value="1"/>
</dbReference>
<dbReference type="GO" id="GO:0005874">
    <property type="term" value="C:microtubule"/>
    <property type="evidence" value="ECO:0007669"/>
    <property type="project" value="UniProtKB-KW"/>
</dbReference>
<keyword evidence="10" id="KW-0175">Coiled coil</keyword>